<dbReference type="EMBL" id="AWTV01000012">
    <property type="protein sequence ID" value="KIH86254.1"/>
    <property type="molecule type" value="Genomic_DNA"/>
</dbReference>
<keyword evidence="2" id="KW-1185">Reference proteome</keyword>
<sequence>MSYRKARILKLTKFFLKRMEYLEKIKNLDLNKGFINVDNYGIENRDRSININTLVKDINLNEIIKNLYNTKNYNNIKIILNSIEFKNLEGIKLELKGRLTRRYRADRSLSKIRVKGIFKSSNNLSTAYRGNFFSNLEYSIDISKRRIGAFAIKGWISGK</sequence>
<geneLocation type="mitochondrion" evidence="1"/>
<dbReference type="Proteomes" id="UP000031575">
    <property type="component" value="Unassembled WGS sequence"/>
</dbReference>
<organism evidence="1 2">
    <name type="scientific">Sporothrix brasiliensis 5110</name>
    <dbReference type="NCBI Taxonomy" id="1398154"/>
    <lineage>
        <taxon>Eukaryota</taxon>
        <taxon>Fungi</taxon>
        <taxon>Dikarya</taxon>
        <taxon>Ascomycota</taxon>
        <taxon>Pezizomycotina</taxon>
        <taxon>Sordariomycetes</taxon>
        <taxon>Sordariomycetidae</taxon>
        <taxon>Ophiostomatales</taxon>
        <taxon>Ophiostomataceae</taxon>
        <taxon>Sporothrix</taxon>
    </lineage>
</organism>
<name>A0A0C2EJQ1_9PEZI</name>
<comment type="caution">
    <text evidence="1">The sequence shown here is derived from an EMBL/GenBank/DDBJ whole genome shotgun (WGS) entry which is preliminary data.</text>
</comment>
<dbReference type="HOGENOM" id="CLU_1661933_0_0_1"/>
<proteinExistence type="predicted"/>
<protein>
    <recommendedName>
        <fullName evidence="3">Ribosomal protein S3</fullName>
    </recommendedName>
</protein>
<dbReference type="VEuPathDB" id="FungiDB:SPBR_09270"/>
<dbReference type="OrthoDB" id="4360278at2759"/>
<evidence type="ECO:0000313" key="2">
    <source>
        <dbReference type="Proteomes" id="UP000031575"/>
    </source>
</evidence>
<evidence type="ECO:0008006" key="3">
    <source>
        <dbReference type="Google" id="ProtNLM"/>
    </source>
</evidence>
<evidence type="ECO:0000313" key="1">
    <source>
        <dbReference type="EMBL" id="KIH86254.1"/>
    </source>
</evidence>
<gene>
    <name evidence="1" type="ORF">SPBR_09270</name>
</gene>
<reference evidence="1 2" key="1">
    <citation type="journal article" date="2014" name="BMC Genomics">
        <title>Comparative genomics of the major fungal agents of human and animal Sporotrichosis: Sporothrix schenckii and Sporothrix brasiliensis.</title>
        <authorList>
            <person name="Teixeira M.M."/>
            <person name="de Almeida L.G."/>
            <person name="Kubitschek-Barreira P."/>
            <person name="Alves F.L."/>
            <person name="Kioshima E.S."/>
            <person name="Abadio A.K."/>
            <person name="Fernandes L."/>
            <person name="Derengowski L.S."/>
            <person name="Ferreira K.S."/>
            <person name="Souza R.C."/>
            <person name="Ruiz J.C."/>
            <person name="de Andrade N.C."/>
            <person name="Paes H.C."/>
            <person name="Nicola A.M."/>
            <person name="Albuquerque P."/>
            <person name="Gerber A.L."/>
            <person name="Martins V.P."/>
            <person name="Peconick L.D."/>
            <person name="Neto A.V."/>
            <person name="Chaucanez C.B."/>
            <person name="Silva P.A."/>
            <person name="Cunha O.L."/>
            <person name="de Oliveira F.F."/>
            <person name="dos Santos T.C."/>
            <person name="Barros A.L."/>
            <person name="Soares M.A."/>
            <person name="de Oliveira L.M."/>
            <person name="Marini M.M."/>
            <person name="Villalobos-Duno H."/>
            <person name="Cunha M.M."/>
            <person name="de Hoog S."/>
            <person name="da Silveira J.F."/>
            <person name="Henrissat B."/>
            <person name="Nino-Vega G.A."/>
            <person name="Cisalpino P.S."/>
            <person name="Mora-Montes H.M."/>
            <person name="Almeida S.R."/>
            <person name="Stajich J.E."/>
            <person name="Lopes-Bezerra L.M."/>
            <person name="Vasconcelos A.T."/>
            <person name="Felipe M.S."/>
        </authorList>
    </citation>
    <scope>NUCLEOTIDE SEQUENCE [LARGE SCALE GENOMIC DNA]</scope>
    <source>
        <strain evidence="1 2">5110</strain>
    </source>
</reference>
<dbReference type="AlphaFoldDB" id="A0A0C2EJQ1"/>
<keyword evidence="1" id="KW-0496">Mitochondrion</keyword>
<accession>A0A0C2EJQ1</accession>
<dbReference type="GeneID" id="63682317"/>
<dbReference type="RefSeq" id="XP_040614264.1">
    <property type="nucleotide sequence ID" value="XM_040767396.1"/>
</dbReference>